<gene>
    <name evidence="2" type="ORF">COCCADRAFT_28624</name>
</gene>
<dbReference type="AlphaFoldDB" id="W6XXN4"/>
<evidence type="ECO:0000313" key="3">
    <source>
        <dbReference type="Proteomes" id="UP000053841"/>
    </source>
</evidence>
<dbReference type="KEGG" id="bze:COCCADRAFT_28624"/>
<dbReference type="HOGENOM" id="CLU_1396072_0_0_1"/>
<organism evidence="2 3">
    <name type="scientific">Cochliobolus carbonum (strain 26-R-13)</name>
    <name type="common">Maize leaf spot fungus</name>
    <name type="synonym">Bipolaris zeicola</name>
    <dbReference type="NCBI Taxonomy" id="930089"/>
    <lineage>
        <taxon>Eukaryota</taxon>
        <taxon>Fungi</taxon>
        <taxon>Dikarya</taxon>
        <taxon>Ascomycota</taxon>
        <taxon>Pezizomycotina</taxon>
        <taxon>Dothideomycetes</taxon>
        <taxon>Pleosporomycetidae</taxon>
        <taxon>Pleosporales</taxon>
        <taxon>Pleosporineae</taxon>
        <taxon>Pleosporaceae</taxon>
        <taxon>Bipolaris</taxon>
    </lineage>
</organism>
<feature type="region of interest" description="Disordered" evidence="1">
    <location>
        <begin position="165"/>
        <end position="195"/>
    </location>
</feature>
<accession>W6XXN4</accession>
<feature type="compositionally biased region" description="Polar residues" evidence="1">
    <location>
        <begin position="181"/>
        <end position="195"/>
    </location>
</feature>
<protein>
    <submittedName>
        <fullName evidence="2">Uncharacterized protein</fullName>
    </submittedName>
</protein>
<dbReference type="Proteomes" id="UP000053841">
    <property type="component" value="Unassembled WGS sequence"/>
</dbReference>
<reference evidence="2 3" key="1">
    <citation type="journal article" date="2013" name="PLoS Genet.">
        <title>Comparative genome structure, secondary metabolite, and effector coding capacity across Cochliobolus pathogens.</title>
        <authorList>
            <person name="Condon B.J."/>
            <person name="Leng Y."/>
            <person name="Wu D."/>
            <person name="Bushley K.E."/>
            <person name="Ohm R.A."/>
            <person name="Otillar R."/>
            <person name="Martin J."/>
            <person name="Schackwitz W."/>
            <person name="Grimwood J."/>
            <person name="MohdZainudin N."/>
            <person name="Xue C."/>
            <person name="Wang R."/>
            <person name="Manning V.A."/>
            <person name="Dhillon B."/>
            <person name="Tu Z.J."/>
            <person name="Steffenson B.J."/>
            <person name="Salamov A."/>
            <person name="Sun H."/>
            <person name="Lowry S."/>
            <person name="LaButti K."/>
            <person name="Han J."/>
            <person name="Copeland A."/>
            <person name="Lindquist E."/>
            <person name="Barry K."/>
            <person name="Schmutz J."/>
            <person name="Baker S.E."/>
            <person name="Ciuffetti L.M."/>
            <person name="Grigoriev I.V."/>
            <person name="Zhong S."/>
            <person name="Turgeon B.G."/>
        </authorList>
    </citation>
    <scope>NUCLEOTIDE SEQUENCE [LARGE SCALE GENOMIC DNA]</scope>
    <source>
        <strain evidence="2 3">26-R-13</strain>
    </source>
</reference>
<name>W6XXN4_COCC2</name>
<sequence length="195" mass="21095">MLDVRSQYVHGSWSIIPVGRTVKIKIKVWSTDPASVGRSDLLCRNHRYTSVHTYVTLIFGPTESLISTKHMTTMQTHQSAPIGFTDKAPYKRSIRSGTGAVGHAVGKGCSAVQRRHPTSADSRHLQAAGPINSLSLRARRAVARGRDAVVVDGLMTVTRHGRLGMQAVGGCEDPSSDKDANPSQSRISQKPSDLL</sequence>
<proteinExistence type="predicted"/>
<evidence type="ECO:0000256" key="1">
    <source>
        <dbReference type="SAM" id="MobiDB-lite"/>
    </source>
</evidence>
<dbReference type="RefSeq" id="XP_007715181.1">
    <property type="nucleotide sequence ID" value="XM_007716991.1"/>
</dbReference>
<dbReference type="GeneID" id="19146436"/>
<keyword evidence="3" id="KW-1185">Reference proteome</keyword>
<evidence type="ECO:0000313" key="2">
    <source>
        <dbReference type="EMBL" id="EUC30518.1"/>
    </source>
</evidence>
<dbReference type="EMBL" id="KI964698">
    <property type="protein sequence ID" value="EUC30518.1"/>
    <property type="molecule type" value="Genomic_DNA"/>
</dbReference>